<comment type="caution">
    <text evidence="2">The sequence shown here is derived from an EMBL/GenBank/DDBJ whole genome shotgun (WGS) entry which is preliminary data.</text>
</comment>
<dbReference type="PANTHER" id="PTHR33644">
    <property type="entry name" value="U-BOX DOMAIN-CONTAINING PROTEIN 62-RELATED"/>
    <property type="match status" value="1"/>
</dbReference>
<name>A0A8T0WQN7_PANVG</name>
<gene>
    <name evidence="2" type="ORF">PVAP13_2KG445100</name>
</gene>
<organism evidence="2 3">
    <name type="scientific">Panicum virgatum</name>
    <name type="common">Blackwell switchgrass</name>
    <dbReference type="NCBI Taxonomy" id="38727"/>
    <lineage>
        <taxon>Eukaryota</taxon>
        <taxon>Viridiplantae</taxon>
        <taxon>Streptophyta</taxon>
        <taxon>Embryophyta</taxon>
        <taxon>Tracheophyta</taxon>
        <taxon>Spermatophyta</taxon>
        <taxon>Magnoliopsida</taxon>
        <taxon>Liliopsida</taxon>
        <taxon>Poales</taxon>
        <taxon>Poaceae</taxon>
        <taxon>PACMAD clade</taxon>
        <taxon>Panicoideae</taxon>
        <taxon>Panicodae</taxon>
        <taxon>Paniceae</taxon>
        <taxon>Panicinae</taxon>
        <taxon>Panicum</taxon>
        <taxon>Panicum sect. Hiantes</taxon>
    </lineage>
</organism>
<reference evidence="2" key="1">
    <citation type="submission" date="2020-05" db="EMBL/GenBank/DDBJ databases">
        <title>WGS assembly of Panicum virgatum.</title>
        <authorList>
            <person name="Lovell J.T."/>
            <person name="Jenkins J."/>
            <person name="Shu S."/>
            <person name="Juenger T.E."/>
            <person name="Schmutz J."/>
        </authorList>
    </citation>
    <scope>NUCLEOTIDE SEQUENCE</scope>
    <source>
        <strain evidence="2">AP13</strain>
    </source>
</reference>
<proteinExistence type="predicted"/>
<accession>A0A8T0WQN7</accession>
<dbReference type="Gene3D" id="2.60.120.330">
    <property type="entry name" value="B-lactam Antibiotic, Isopenicillin N Synthase, Chain"/>
    <property type="match status" value="1"/>
</dbReference>
<evidence type="ECO:0000313" key="3">
    <source>
        <dbReference type="Proteomes" id="UP000823388"/>
    </source>
</evidence>
<dbReference type="EMBL" id="CM029039">
    <property type="protein sequence ID" value="KAG2645459.1"/>
    <property type="molecule type" value="Genomic_DNA"/>
</dbReference>
<protein>
    <recommendedName>
        <fullName evidence="4">2-oxoglutarate (2OG) and Fe(II)-dependent oxygenase superfamily protein</fullName>
    </recommendedName>
</protein>
<evidence type="ECO:0000256" key="1">
    <source>
        <dbReference type="SAM" id="MobiDB-lite"/>
    </source>
</evidence>
<dbReference type="PANTHER" id="PTHR33644:SF2">
    <property type="entry name" value="2-OXOGLUTARATE (2OG) AND FE(II)-DEPENDENT OXYGENASE SUPERFAMILY PROTEIN"/>
    <property type="match status" value="1"/>
</dbReference>
<dbReference type="InterPro" id="IPR027443">
    <property type="entry name" value="IPNS-like_sf"/>
</dbReference>
<dbReference type="Proteomes" id="UP000823388">
    <property type="component" value="Chromosome 2K"/>
</dbReference>
<dbReference type="AlphaFoldDB" id="A0A8T0WQN7"/>
<evidence type="ECO:0008006" key="4">
    <source>
        <dbReference type="Google" id="ProtNLM"/>
    </source>
</evidence>
<sequence>MEDAAGSILASLGRVRLVDLTACEGLPTDNYKICVSTLMQSLAQYSAAIIQLPPAEGALLRSGLDSAGLFFHQRGYNSGEAVHLDDAREWCKTSGYYVDHQMWLETYDYRPGVTATEPNGAMELPPSGLPDIFAVLGKVSRDILDAISFSLNLRSCAFTDILDNIPLRSQEVSSSVLSACCHSRPSFVGARQHSIASQDDGQLLIFSDQDQQMDKTFLTLVRSDRSGLYIKDMHGHWILVDGDLGPNDVVVYPGLALYQETAGYVNPAVCKTEVGNLQGCMFGRCSLVFKLMPKSVARLSGSEMTAAGHGVDAQFQVPIPVNDFMQTGHYVDQLFPKDTEPSSHAEQDSASFNSLMKKKNGSIRTKPLPPSKRLRLEAQRVLKERVQDIADKKGIKLRFCNIKECESHIRSLDSPCENIRTEIGWPQGVPFVHPHDLPNKAKLGFLEAYEPGWTASQQEIELSFTDHNKCILVNFCHGIGSIGEVTVILVMFQSRFHFGGTAYKQVCLVWFIGKYIFCIYAYEGNILQHNMGL</sequence>
<feature type="compositionally biased region" description="Basic and acidic residues" evidence="1">
    <location>
        <begin position="336"/>
        <end position="347"/>
    </location>
</feature>
<feature type="region of interest" description="Disordered" evidence="1">
    <location>
        <begin position="336"/>
        <end position="369"/>
    </location>
</feature>
<keyword evidence="3" id="KW-1185">Reference proteome</keyword>
<evidence type="ECO:0000313" key="2">
    <source>
        <dbReference type="EMBL" id="KAG2645459.1"/>
    </source>
</evidence>